<feature type="signal peptide" evidence="1">
    <location>
        <begin position="1"/>
        <end position="26"/>
    </location>
</feature>
<protein>
    <recommendedName>
        <fullName evidence="4">Glycoside hydrolase family 1</fullName>
    </recommendedName>
</protein>
<keyword evidence="1" id="KW-0732">Signal</keyword>
<sequence>MVRSGAVALATCGLAAALALPSPASARNAWLEDWASRAQIALDAADPAAEPFDAPVKLVIEPRPVRTPSAEEKRVSDETIALYDATIGANTATSYLWAGIETGNPLTRDESYRWDSLDDAGLFDAGRRAKTIAELQALGVFNLRIGLSGHRIDLDDAASWAEHDALIRDFAGAGVNLSLDLHHFGVEDRFRTLTADGRTDHARSYYLHPEWPGYFARFAREAYRRYAGDVKAVTLINEPETTVGFNSEMWHGGYPGWGDPRHHVVYVERAFAIATAAVKARLAIEIEAAKQGRRPLYMHTEAAVFKPGRPEFNRFLRFFPSDLILGKAWLFDADPAALANTPPAALAKRWALTPPAERTSLDWAVARYVGAGGSEGERAQRRDRLAEMIATLQHAHAELKRVTAKTMRADTLFGVDYYAHNEDRGTSGDWLSPEPQLYAAQVAAGERAGLYRAIVAYYDRYRLPIVIGETGTPFYAYGARWHAQMLLEQAQAMAQGVPMLGHVMYPLIDTWGWETALSVPKDRTTVNTGGLLDLTLAPRPYVDVLLRALDSRTAAATAAEPESAVQ</sequence>
<dbReference type="SUPFAM" id="SSF51445">
    <property type="entry name" value="(Trans)glycosidases"/>
    <property type="match status" value="1"/>
</dbReference>
<organism evidence="2 3">
    <name type="scientific">Methylopila turkensis</name>
    <dbReference type="NCBI Taxonomy" id="1437816"/>
    <lineage>
        <taxon>Bacteria</taxon>
        <taxon>Pseudomonadati</taxon>
        <taxon>Pseudomonadota</taxon>
        <taxon>Alphaproteobacteria</taxon>
        <taxon>Hyphomicrobiales</taxon>
        <taxon>Methylopilaceae</taxon>
        <taxon>Methylopila</taxon>
    </lineage>
</organism>
<evidence type="ECO:0000256" key="1">
    <source>
        <dbReference type="SAM" id="SignalP"/>
    </source>
</evidence>
<evidence type="ECO:0008006" key="4">
    <source>
        <dbReference type="Google" id="ProtNLM"/>
    </source>
</evidence>
<gene>
    <name evidence="2" type="ORF">GCM10008174_04390</name>
</gene>
<dbReference type="RefSeq" id="WP_271199206.1">
    <property type="nucleotide sequence ID" value="NZ_BSFL01000001.1"/>
</dbReference>
<keyword evidence="3" id="KW-1185">Reference proteome</keyword>
<evidence type="ECO:0000313" key="2">
    <source>
        <dbReference type="EMBL" id="GLK78698.1"/>
    </source>
</evidence>
<dbReference type="Proteomes" id="UP001143309">
    <property type="component" value="Unassembled WGS sequence"/>
</dbReference>
<dbReference type="Gene3D" id="3.20.20.80">
    <property type="entry name" value="Glycosidases"/>
    <property type="match status" value="2"/>
</dbReference>
<dbReference type="AlphaFoldDB" id="A0A9W6JNG7"/>
<feature type="chain" id="PRO_5040740304" description="Glycoside hydrolase family 1" evidence="1">
    <location>
        <begin position="27"/>
        <end position="566"/>
    </location>
</feature>
<reference evidence="2" key="1">
    <citation type="journal article" date="2014" name="Int. J. Syst. Evol. Microbiol.">
        <title>Complete genome sequence of Corynebacterium casei LMG S-19264T (=DSM 44701T), isolated from a smear-ripened cheese.</title>
        <authorList>
            <consortium name="US DOE Joint Genome Institute (JGI-PGF)"/>
            <person name="Walter F."/>
            <person name="Albersmeier A."/>
            <person name="Kalinowski J."/>
            <person name="Ruckert C."/>
        </authorList>
    </citation>
    <scope>NUCLEOTIDE SEQUENCE</scope>
    <source>
        <strain evidence="2">VKM B-2748</strain>
    </source>
</reference>
<accession>A0A9W6JNG7</accession>
<evidence type="ECO:0000313" key="3">
    <source>
        <dbReference type="Proteomes" id="UP001143309"/>
    </source>
</evidence>
<dbReference type="EMBL" id="BSFL01000001">
    <property type="protein sequence ID" value="GLK78698.1"/>
    <property type="molecule type" value="Genomic_DNA"/>
</dbReference>
<proteinExistence type="predicted"/>
<name>A0A9W6JNG7_9HYPH</name>
<comment type="caution">
    <text evidence="2">The sequence shown here is derived from an EMBL/GenBank/DDBJ whole genome shotgun (WGS) entry which is preliminary data.</text>
</comment>
<dbReference type="InterPro" id="IPR017853">
    <property type="entry name" value="GH"/>
</dbReference>
<reference evidence="2" key="2">
    <citation type="submission" date="2023-01" db="EMBL/GenBank/DDBJ databases">
        <authorList>
            <person name="Sun Q."/>
            <person name="Evtushenko L."/>
        </authorList>
    </citation>
    <scope>NUCLEOTIDE SEQUENCE</scope>
    <source>
        <strain evidence="2">VKM B-2748</strain>
    </source>
</reference>